<dbReference type="Gene3D" id="3.90.470.10">
    <property type="entry name" value="Ribosomal protein L22/L17"/>
    <property type="match status" value="1"/>
</dbReference>
<proteinExistence type="inferred from homology"/>
<dbReference type="AlphaFoldDB" id="K2FSS8"/>
<dbReference type="PANTHER" id="PTHR13501:SF8">
    <property type="entry name" value="LARGE RIBOSOMAL SUBUNIT PROTEIN UL22M"/>
    <property type="match status" value="1"/>
</dbReference>
<comment type="subunit">
    <text evidence="7">Part of the 50S ribosomal subunit.</text>
</comment>
<dbReference type="GO" id="GO:0019843">
    <property type="term" value="F:rRNA binding"/>
    <property type="evidence" value="ECO:0007669"/>
    <property type="project" value="UniProtKB-KW"/>
</dbReference>
<reference evidence="9" key="1">
    <citation type="journal article" date="2012" name="Science">
        <title>Fermentation, hydrogen, and sulfur metabolism in multiple uncultivated bacterial phyla.</title>
        <authorList>
            <person name="Wrighton K.C."/>
            <person name="Thomas B.C."/>
            <person name="Sharon I."/>
            <person name="Miller C.S."/>
            <person name="Castelle C.J."/>
            <person name="VerBerkmoes N.C."/>
            <person name="Wilkins M.J."/>
            <person name="Hettich R.L."/>
            <person name="Lipton M.S."/>
            <person name="Williams K.H."/>
            <person name="Long P.E."/>
            <person name="Banfield J.F."/>
        </authorList>
    </citation>
    <scope>NUCLEOTIDE SEQUENCE [LARGE SCALE GENOMIC DNA]</scope>
</reference>
<dbReference type="InterPro" id="IPR001063">
    <property type="entry name" value="Ribosomal_uL22"/>
</dbReference>
<evidence type="ECO:0000256" key="4">
    <source>
        <dbReference type="ARBA" id="ARBA00022980"/>
    </source>
</evidence>
<evidence type="ECO:0000256" key="2">
    <source>
        <dbReference type="ARBA" id="ARBA00022730"/>
    </source>
</evidence>
<evidence type="ECO:0000256" key="6">
    <source>
        <dbReference type="RuleBase" id="RU004005"/>
    </source>
</evidence>
<dbReference type="PANTHER" id="PTHR13501">
    <property type="entry name" value="CHLOROPLAST 50S RIBOSOMAL PROTEIN L22-RELATED"/>
    <property type="match status" value="1"/>
</dbReference>
<dbReference type="GO" id="GO:0006412">
    <property type="term" value="P:translation"/>
    <property type="evidence" value="ECO:0007669"/>
    <property type="project" value="InterPro"/>
</dbReference>
<evidence type="ECO:0000256" key="1">
    <source>
        <dbReference type="ARBA" id="ARBA00009451"/>
    </source>
</evidence>
<dbReference type="NCBIfam" id="TIGR01044">
    <property type="entry name" value="rplV_bact"/>
    <property type="match status" value="1"/>
</dbReference>
<dbReference type="GO" id="GO:0022625">
    <property type="term" value="C:cytosolic large ribosomal subunit"/>
    <property type="evidence" value="ECO:0007669"/>
    <property type="project" value="TreeGrafter"/>
</dbReference>
<sequence length="108" mass="12555">MKAYASNIRISPKKIAVVASIVRNMEAKKALDILRFMPNKWSAILYKVLFSAVSNAVNNDWQEKDKLVVNSLIISKWAVYKRWNPISRWRSHSILKRTSNILLELKVK</sequence>
<dbReference type="InterPro" id="IPR036394">
    <property type="entry name" value="Ribosomal_uL22_sf"/>
</dbReference>
<accession>K2FSS8</accession>
<dbReference type="SUPFAM" id="SSF54843">
    <property type="entry name" value="Ribosomal protein L22"/>
    <property type="match status" value="1"/>
</dbReference>
<keyword evidence="5 6" id="KW-0687">Ribonucleoprotein</keyword>
<comment type="function">
    <text evidence="8">This protein binds specifically to 23S rRNA; its binding is stimulated by other ribosomal proteins, e.g., L4, L17, and L20. It is important during the early stages of 50S assembly. It makes multiple contacts with different domains of the 23S rRNA in the assembled 50S subunit and ribosome.</text>
</comment>
<evidence type="ECO:0000313" key="9">
    <source>
        <dbReference type="EMBL" id="EKE25958.1"/>
    </source>
</evidence>
<organism evidence="9">
    <name type="scientific">uncultured bacterium</name>
    <name type="common">gcode 4</name>
    <dbReference type="NCBI Taxonomy" id="1234023"/>
    <lineage>
        <taxon>Bacteria</taxon>
        <taxon>environmental samples</taxon>
    </lineage>
</organism>
<dbReference type="InterPro" id="IPR047867">
    <property type="entry name" value="Ribosomal_uL22_bac/org-type"/>
</dbReference>
<comment type="caution">
    <text evidence="9">The sequence shown here is derived from an EMBL/GenBank/DDBJ whole genome shotgun (WGS) entry which is preliminary data.</text>
</comment>
<evidence type="ECO:0000256" key="8">
    <source>
        <dbReference type="RuleBase" id="RU004008"/>
    </source>
</evidence>
<evidence type="ECO:0000256" key="5">
    <source>
        <dbReference type="ARBA" id="ARBA00023274"/>
    </source>
</evidence>
<dbReference type="InterPro" id="IPR005727">
    <property type="entry name" value="Ribosomal_uL22_bac/chlpt-type"/>
</dbReference>
<dbReference type="CDD" id="cd00336">
    <property type="entry name" value="Ribosomal_L22"/>
    <property type="match status" value="1"/>
</dbReference>
<evidence type="ECO:0000256" key="3">
    <source>
        <dbReference type="ARBA" id="ARBA00022884"/>
    </source>
</evidence>
<protein>
    <recommendedName>
        <fullName evidence="8">50S ribosomal protein L22</fullName>
    </recommendedName>
</protein>
<dbReference type="EMBL" id="AMFJ01001003">
    <property type="protein sequence ID" value="EKE25958.1"/>
    <property type="molecule type" value="Genomic_DNA"/>
</dbReference>
<gene>
    <name evidence="9" type="ORF">ACD_4C00487G0014</name>
</gene>
<dbReference type="Pfam" id="PF00237">
    <property type="entry name" value="Ribosomal_L22"/>
    <property type="match status" value="1"/>
</dbReference>
<dbReference type="GO" id="GO:0003735">
    <property type="term" value="F:structural constituent of ribosome"/>
    <property type="evidence" value="ECO:0007669"/>
    <property type="project" value="InterPro"/>
</dbReference>
<name>K2FSS8_9BACT</name>
<keyword evidence="3 7" id="KW-0694">RNA-binding</keyword>
<comment type="similarity">
    <text evidence="1 6">Belongs to the universal ribosomal protein uL22 family.</text>
</comment>
<keyword evidence="2 7" id="KW-0699">rRNA-binding</keyword>
<evidence type="ECO:0000256" key="7">
    <source>
        <dbReference type="RuleBase" id="RU004006"/>
    </source>
</evidence>
<keyword evidence="4 6" id="KW-0689">Ribosomal protein</keyword>